<dbReference type="Gene3D" id="3.30.160.60">
    <property type="entry name" value="Classic Zinc Finger"/>
    <property type="match status" value="9"/>
</dbReference>
<dbReference type="OrthoDB" id="7666740at2759"/>
<feature type="region of interest" description="Disordered" evidence="7">
    <location>
        <begin position="324"/>
        <end position="347"/>
    </location>
</feature>
<dbReference type="SUPFAM" id="SSF57667">
    <property type="entry name" value="beta-beta-alpha zinc fingers"/>
    <property type="match status" value="5"/>
</dbReference>
<dbReference type="RefSeq" id="XP_022656504.1">
    <property type="nucleotide sequence ID" value="XM_022800769.1"/>
</dbReference>
<evidence type="ECO:0000256" key="5">
    <source>
        <dbReference type="ARBA" id="ARBA00023242"/>
    </source>
</evidence>
<feature type="region of interest" description="Disordered" evidence="7">
    <location>
        <begin position="1"/>
        <end position="26"/>
    </location>
</feature>
<accession>A0A7M7MEP9</accession>
<dbReference type="SMART" id="SM00355">
    <property type="entry name" value="ZnF_C2H2"/>
    <property type="match status" value="9"/>
</dbReference>
<feature type="region of interest" description="Disordered" evidence="7">
    <location>
        <begin position="79"/>
        <end position="116"/>
    </location>
</feature>
<evidence type="ECO:0000256" key="2">
    <source>
        <dbReference type="ARBA" id="ARBA00022737"/>
    </source>
</evidence>
<dbReference type="Proteomes" id="UP000594260">
    <property type="component" value="Unplaced"/>
</dbReference>
<feature type="compositionally biased region" description="Low complexity" evidence="7">
    <location>
        <begin position="104"/>
        <end position="116"/>
    </location>
</feature>
<feature type="region of interest" description="Disordered" evidence="7">
    <location>
        <begin position="231"/>
        <end position="251"/>
    </location>
</feature>
<dbReference type="EnsemblMetazoa" id="XM_022800770">
    <property type="protein sequence ID" value="XP_022656505"/>
    <property type="gene ID" value="LOC111248429"/>
</dbReference>
<proteinExistence type="predicted"/>
<feature type="domain" description="C2H2-type" evidence="8">
    <location>
        <begin position="214"/>
        <end position="238"/>
    </location>
</feature>
<dbReference type="InterPro" id="IPR036236">
    <property type="entry name" value="Znf_C2H2_sf"/>
</dbReference>
<dbReference type="GO" id="GO:0008270">
    <property type="term" value="F:zinc ion binding"/>
    <property type="evidence" value="ECO:0007669"/>
    <property type="project" value="UniProtKB-KW"/>
</dbReference>
<feature type="domain" description="C2H2-type" evidence="8">
    <location>
        <begin position="473"/>
        <end position="500"/>
    </location>
</feature>
<dbReference type="PROSITE" id="PS50157">
    <property type="entry name" value="ZINC_FINGER_C2H2_2"/>
    <property type="match status" value="9"/>
</dbReference>
<dbReference type="AlphaFoldDB" id="A0A7M7MEP9"/>
<dbReference type="PANTHER" id="PTHR24377">
    <property type="entry name" value="IP01015P-RELATED"/>
    <property type="match status" value="1"/>
</dbReference>
<evidence type="ECO:0000313" key="10">
    <source>
        <dbReference type="Proteomes" id="UP000594260"/>
    </source>
</evidence>
<sequence>MSSHPPGLPGLPMIPGLPGPSGVFGHALTQADRRRPEAEHKPLSLNIPGFLHPSAGAAHLALPPPMLTQSNLPPHSLSPGVSGANSITTNTTTTLPSGSGGAGISNNNNNATTDNSNNGSAGVLDLHHRAIAAAGVTGVANAHNPGGTGTSAGAVVTAVTAAAATGSGGAAATGGAGVGEIRVDASRCPVCFRHFDDRWKLERHARVHTGERPFACSRCTKTFTRKEHLTRHELSHDGGIRNAPPAGGSTAGTQAAVNALVLYRGVEGGQGNTVAVRGDGYRCPVCFRHFGDRWKLERHARVHTGERPFSCGRCGNSFRRKEHLVRHERSHDGGPPNTPPTGGSTAGTQAAVNALVLYRGAEGGEGSNAPVAVRGDGCRCPVCFRHFGDRWKLERHARVHTGERPFSCGRCGNSFRRKEHLVRHERSHDAPLNALLPPGGSSSGANSSAVDVYRSGAAGAAGTGTVPLRVDACRCPVCFRHFGDRWKLERHARVHTGERPFSCTRCGKAFTTKEHLVRHEMSHSGEKPYSCSVCGKAFTRKDHVDRHFKKTHCRPKYTDL</sequence>
<evidence type="ECO:0000256" key="6">
    <source>
        <dbReference type="PROSITE-ProRule" id="PRU00042"/>
    </source>
</evidence>
<dbReference type="RefSeq" id="XP_022656505.1">
    <property type="nucleotide sequence ID" value="XM_022800770.1"/>
</dbReference>
<feature type="domain" description="C2H2-type" evidence="8">
    <location>
        <begin position="309"/>
        <end position="336"/>
    </location>
</feature>
<feature type="domain" description="C2H2-type" evidence="8">
    <location>
        <begin position="281"/>
        <end position="308"/>
    </location>
</feature>
<keyword evidence="10" id="KW-1185">Reference proteome</keyword>
<evidence type="ECO:0000256" key="4">
    <source>
        <dbReference type="ARBA" id="ARBA00022833"/>
    </source>
</evidence>
<dbReference type="GO" id="GO:0032502">
    <property type="term" value="P:developmental process"/>
    <property type="evidence" value="ECO:0007669"/>
    <property type="project" value="UniProtKB-ARBA"/>
</dbReference>
<evidence type="ECO:0000259" key="8">
    <source>
        <dbReference type="PROSITE" id="PS50157"/>
    </source>
</evidence>
<dbReference type="PROSITE" id="PS00028">
    <property type="entry name" value="ZINC_FINGER_C2H2_1"/>
    <property type="match status" value="9"/>
</dbReference>
<evidence type="ECO:0000256" key="7">
    <source>
        <dbReference type="SAM" id="MobiDB-lite"/>
    </source>
</evidence>
<name>A0A7M7MEP9_VARDE</name>
<dbReference type="FunFam" id="3.30.160.60:FF:001527">
    <property type="entry name" value="Zinc finger protein"/>
    <property type="match status" value="1"/>
</dbReference>
<evidence type="ECO:0000313" key="9">
    <source>
        <dbReference type="EnsemblMetazoa" id="XP_022656505"/>
    </source>
</evidence>
<dbReference type="GeneID" id="111248429"/>
<dbReference type="InParanoid" id="A0A7M7MEP9"/>
<protein>
    <recommendedName>
        <fullName evidence="8">C2H2-type domain-containing protein</fullName>
    </recommendedName>
</protein>
<dbReference type="Pfam" id="PF00096">
    <property type="entry name" value="zf-C2H2"/>
    <property type="match status" value="7"/>
</dbReference>
<dbReference type="KEGG" id="vde:111248429"/>
<evidence type="ECO:0000256" key="3">
    <source>
        <dbReference type="ARBA" id="ARBA00022771"/>
    </source>
</evidence>
<keyword evidence="5" id="KW-0539">Nucleus</keyword>
<keyword evidence="2" id="KW-0677">Repeat</keyword>
<keyword evidence="3 6" id="KW-0863">Zinc-finger</keyword>
<dbReference type="FunFam" id="3.30.160.60:FF:000624">
    <property type="entry name" value="zinc finger protein 697"/>
    <property type="match status" value="3"/>
</dbReference>
<dbReference type="FunFam" id="3.30.160.60:FF:000202">
    <property type="entry name" value="Zinc finger protein 574"/>
    <property type="match status" value="1"/>
</dbReference>
<keyword evidence="1" id="KW-0479">Metal-binding</keyword>
<dbReference type="InterPro" id="IPR050826">
    <property type="entry name" value="Krueppel_C2H2_ZnFinger"/>
</dbReference>
<feature type="domain" description="C2H2-type" evidence="8">
    <location>
        <begin position="406"/>
        <end position="428"/>
    </location>
</feature>
<feature type="domain" description="C2H2-type" evidence="8">
    <location>
        <begin position="378"/>
        <end position="405"/>
    </location>
</feature>
<reference evidence="9" key="1">
    <citation type="submission" date="2021-01" db="UniProtKB">
        <authorList>
            <consortium name="EnsemblMetazoa"/>
        </authorList>
    </citation>
    <scope>IDENTIFICATION</scope>
</reference>
<feature type="domain" description="C2H2-type" evidence="8">
    <location>
        <begin position="501"/>
        <end position="528"/>
    </location>
</feature>
<evidence type="ECO:0000256" key="1">
    <source>
        <dbReference type="ARBA" id="ARBA00022723"/>
    </source>
</evidence>
<organism evidence="9 10">
    <name type="scientific">Varroa destructor</name>
    <name type="common">Honeybee mite</name>
    <dbReference type="NCBI Taxonomy" id="109461"/>
    <lineage>
        <taxon>Eukaryota</taxon>
        <taxon>Metazoa</taxon>
        <taxon>Ecdysozoa</taxon>
        <taxon>Arthropoda</taxon>
        <taxon>Chelicerata</taxon>
        <taxon>Arachnida</taxon>
        <taxon>Acari</taxon>
        <taxon>Parasitiformes</taxon>
        <taxon>Mesostigmata</taxon>
        <taxon>Gamasina</taxon>
        <taxon>Dermanyssoidea</taxon>
        <taxon>Varroidae</taxon>
        <taxon>Varroa</taxon>
    </lineage>
</organism>
<dbReference type="InterPro" id="IPR013087">
    <property type="entry name" value="Znf_C2H2_type"/>
</dbReference>
<feature type="domain" description="C2H2-type" evidence="8">
    <location>
        <begin position="529"/>
        <end position="557"/>
    </location>
</feature>
<keyword evidence="4" id="KW-0862">Zinc</keyword>
<dbReference type="EnsemblMetazoa" id="XM_022800769">
    <property type="protein sequence ID" value="XP_022656504"/>
    <property type="gene ID" value="LOC111248429"/>
</dbReference>
<feature type="domain" description="C2H2-type" evidence="8">
    <location>
        <begin position="186"/>
        <end position="213"/>
    </location>
</feature>
<feature type="compositionally biased region" description="Low complexity" evidence="7">
    <location>
        <begin position="82"/>
        <end position="97"/>
    </location>
</feature>